<evidence type="ECO:0000313" key="8">
    <source>
        <dbReference type="Proteomes" id="UP001596379"/>
    </source>
</evidence>
<evidence type="ECO:0000259" key="6">
    <source>
        <dbReference type="PROSITE" id="PS51635"/>
    </source>
</evidence>
<comment type="caution">
    <text evidence="7">The sequence shown here is derived from an EMBL/GenBank/DDBJ whole genome shotgun (WGS) entry which is preliminary data.</text>
</comment>
<keyword evidence="1" id="KW-0378">Hydrolase</keyword>
<evidence type="ECO:0000256" key="3">
    <source>
        <dbReference type="ARBA" id="ARBA00023098"/>
    </source>
</evidence>
<proteinExistence type="predicted"/>
<comment type="caution">
    <text evidence="4">Lacks conserved residue(s) required for the propagation of feature annotation.</text>
</comment>
<dbReference type="Proteomes" id="UP001596379">
    <property type="component" value="Unassembled WGS sequence"/>
</dbReference>
<evidence type="ECO:0000256" key="2">
    <source>
        <dbReference type="ARBA" id="ARBA00022963"/>
    </source>
</evidence>
<dbReference type="SUPFAM" id="SSF52151">
    <property type="entry name" value="FabD/lysophospholipase-like"/>
    <property type="match status" value="1"/>
</dbReference>
<evidence type="ECO:0000256" key="4">
    <source>
        <dbReference type="PROSITE-ProRule" id="PRU01161"/>
    </source>
</evidence>
<feature type="signal peptide" evidence="5">
    <location>
        <begin position="1"/>
        <end position="22"/>
    </location>
</feature>
<dbReference type="Pfam" id="PF01734">
    <property type="entry name" value="Patatin"/>
    <property type="match status" value="1"/>
</dbReference>
<organism evidence="7 8">
    <name type="scientific">Herminiimonas aquatilis</name>
    <dbReference type="NCBI Taxonomy" id="345342"/>
    <lineage>
        <taxon>Bacteria</taxon>
        <taxon>Pseudomonadati</taxon>
        <taxon>Pseudomonadota</taxon>
        <taxon>Betaproteobacteria</taxon>
        <taxon>Burkholderiales</taxon>
        <taxon>Oxalobacteraceae</taxon>
        <taxon>Herminiimonas</taxon>
    </lineage>
</organism>
<dbReference type="PANTHER" id="PTHR14226:SF78">
    <property type="entry name" value="SLR0060 PROTEIN"/>
    <property type="match status" value="1"/>
</dbReference>
<protein>
    <submittedName>
        <fullName evidence="7">Patatin-like phospholipase family protein</fullName>
    </submittedName>
</protein>
<sequence>MNPLPYSVFFRAALLLSAALLASGCSLMHYHVNEQNVVHTPDRGYRVQSINLAPGASKMFVVVMFSGGGARSAALGYGVLEELARNKFEWNGKSERLFDEVDLVYGVSGGSILAAYYGLHGEGVLSEFNDKFLNLDFEDKVLSRVISISNQWRLSSPRFGRSDLLEEQLDEALFHKATFSDLINKRKGPFVIISATDMSSGGRFDFMQESFDFICSDLSKFPIARAVAASSAVPLVFSPVTLWNYAGNCDFQVPESLLALEKSKGGGWSFAAARSRTRELLSYLDREQRPFIHLLDGGLADNLSIRGMLDMETMVGSQAVRRDFRLDEMTKLVLIVVNAQNNMDHTIDQSGDVPGFRDVARAVSDIPIARYTQESERAMQASIERWQESAKVEALKNNRTPPDVYYINIGLKNLEDEEKRRELLNVQTSLYLPKKTVADLRGAAAELMQESSDFQRLLKDLNAVRSDDASLPPPVVTPISVVVPATE</sequence>
<reference evidence="8" key="1">
    <citation type="journal article" date="2019" name="Int. J. Syst. Evol. Microbiol.">
        <title>The Global Catalogue of Microorganisms (GCM) 10K type strain sequencing project: providing services to taxonomists for standard genome sequencing and annotation.</title>
        <authorList>
            <consortium name="The Broad Institute Genomics Platform"/>
            <consortium name="The Broad Institute Genome Sequencing Center for Infectious Disease"/>
            <person name="Wu L."/>
            <person name="Ma J."/>
        </authorList>
    </citation>
    <scope>NUCLEOTIDE SEQUENCE [LARGE SCALE GENOMIC DNA]</scope>
    <source>
        <strain evidence="8">CCUG 36956</strain>
    </source>
</reference>
<feature type="short sequence motif" description="GXSXG" evidence="4">
    <location>
        <begin position="106"/>
        <end position="110"/>
    </location>
</feature>
<feature type="chain" id="PRO_5046557751" evidence="5">
    <location>
        <begin position="23"/>
        <end position="487"/>
    </location>
</feature>
<dbReference type="InterPro" id="IPR016035">
    <property type="entry name" value="Acyl_Trfase/lysoPLipase"/>
</dbReference>
<feature type="domain" description="PNPLA" evidence="6">
    <location>
        <begin position="64"/>
        <end position="259"/>
    </location>
</feature>
<keyword evidence="5" id="KW-0732">Signal</keyword>
<dbReference type="Gene3D" id="3.40.1090.10">
    <property type="entry name" value="Cytosolic phospholipase A2 catalytic domain"/>
    <property type="match status" value="1"/>
</dbReference>
<keyword evidence="2" id="KW-0442">Lipid degradation</keyword>
<evidence type="ECO:0000256" key="1">
    <source>
        <dbReference type="ARBA" id="ARBA00022801"/>
    </source>
</evidence>
<dbReference type="RefSeq" id="WP_382234827.1">
    <property type="nucleotide sequence ID" value="NZ_JBHTCC010000002.1"/>
</dbReference>
<gene>
    <name evidence="7" type="ORF">ACFQO0_11730</name>
</gene>
<dbReference type="InterPro" id="IPR050301">
    <property type="entry name" value="NTE"/>
</dbReference>
<dbReference type="InterPro" id="IPR002641">
    <property type="entry name" value="PNPLA_dom"/>
</dbReference>
<accession>A0ABW2J7V7</accession>
<keyword evidence="3" id="KW-0443">Lipid metabolism</keyword>
<keyword evidence="8" id="KW-1185">Reference proteome</keyword>
<evidence type="ECO:0000313" key="7">
    <source>
        <dbReference type="EMBL" id="MFC7299105.1"/>
    </source>
</evidence>
<dbReference type="PANTHER" id="PTHR14226">
    <property type="entry name" value="NEUROPATHY TARGET ESTERASE/SWISS CHEESE D.MELANOGASTER"/>
    <property type="match status" value="1"/>
</dbReference>
<evidence type="ECO:0000256" key="5">
    <source>
        <dbReference type="SAM" id="SignalP"/>
    </source>
</evidence>
<name>A0ABW2J7V7_9BURK</name>
<dbReference type="PROSITE" id="PS51635">
    <property type="entry name" value="PNPLA"/>
    <property type="match status" value="1"/>
</dbReference>
<dbReference type="EMBL" id="JBHTCC010000002">
    <property type="protein sequence ID" value="MFC7299105.1"/>
    <property type="molecule type" value="Genomic_DNA"/>
</dbReference>